<feature type="region of interest" description="Disordered" evidence="1">
    <location>
        <begin position="59"/>
        <end position="84"/>
    </location>
</feature>
<feature type="signal peptide" evidence="2">
    <location>
        <begin position="1"/>
        <end position="20"/>
    </location>
</feature>
<feature type="chain" id="PRO_5034885024" evidence="2">
    <location>
        <begin position="21"/>
        <end position="84"/>
    </location>
</feature>
<comment type="caution">
    <text evidence="3">The sequence shown here is derived from an EMBL/GenBank/DDBJ whole genome shotgun (WGS) entry which is preliminary data.</text>
</comment>
<organism evidence="3 4">
    <name type="scientific">Tricholomella constricta</name>
    <dbReference type="NCBI Taxonomy" id="117010"/>
    <lineage>
        <taxon>Eukaryota</taxon>
        <taxon>Fungi</taxon>
        <taxon>Dikarya</taxon>
        <taxon>Basidiomycota</taxon>
        <taxon>Agaricomycotina</taxon>
        <taxon>Agaricomycetes</taxon>
        <taxon>Agaricomycetidae</taxon>
        <taxon>Agaricales</taxon>
        <taxon>Tricholomatineae</taxon>
        <taxon>Lyophyllaceae</taxon>
        <taxon>Tricholomella</taxon>
    </lineage>
</organism>
<evidence type="ECO:0000313" key="4">
    <source>
        <dbReference type="Proteomes" id="UP000565441"/>
    </source>
</evidence>
<evidence type="ECO:0000256" key="1">
    <source>
        <dbReference type="SAM" id="MobiDB-lite"/>
    </source>
</evidence>
<keyword evidence="4" id="KW-1185">Reference proteome</keyword>
<dbReference type="Proteomes" id="UP000565441">
    <property type="component" value="Unassembled WGS sequence"/>
</dbReference>
<reference evidence="3 4" key="1">
    <citation type="journal article" date="2020" name="ISME J.">
        <title>Uncovering the hidden diversity of litter-decomposition mechanisms in mushroom-forming fungi.</title>
        <authorList>
            <person name="Floudas D."/>
            <person name="Bentzer J."/>
            <person name="Ahren D."/>
            <person name="Johansson T."/>
            <person name="Persson P."/>
            <person name="Tunlid A."/>
        </authorList>
    </citation>
    <scope>NUCLEOTIDE SEQUENCE [LARGE SCALE GENOMIC DNA]</scope>
    <source>
        <strain evidence="3 4">CBS 661.87</strain>
    </source>
</reference>
<dbReference type="EMBL" id="JAACJP010000019">
    <property type="protein sequence ID" value="KAF5378557.1"/>
    <property type="molecule type" value="Genomic_DNA"/>
</dbReference>
<evidence type="ECO:0000256" key="2">
    <source>
        <dbReference type="SAM" id="SignalP"/>
    </source>
</evidence>
<name>A0A8H5H8A2_9AGAR</name>
<gene>
    <name evidence="3" type="ORF">D9615_007033</name>
</gene>
<accession>A0A8H5H8A2</accession>
<proteinExistence type="predicted"/>
<sequence>MKLTAVSAFLMMVTISGVNARPQFYTTNSGTDAGTTTCITFTYGDSTSTTVITYTPTPTATTTLPPSPTVTVRSTTTAKHTSAV</sequence>
<keyword evidence="2" id="KW-0732">Signal</keyword>
<dbReference type="AlphaFoldDB" id="A0A8H5H8A2"/>
<evidence type="ECO:0000313" key="3">
    <source>
        <dbReference type="EMBL" id="KAF5378557.1"/>
    </source>
</evidence>
<protein>
    <submittedName>
        <fullName evidence="3">Uncharacterized protein</fullName>
    </submittedName>
</protein>